<protein>
    <recommendedName>
        <fullName evidence="3 10">Isopentenyl-diphosphate Delta-isomerase</fullName>
        <shortName evidence="10">IPP isomerase</shortName>
        <ecNumber evidence="3 10">5.3.3.2</ecNumber>
    </recommendedName>
    <alternativeName>
        <fullName evidence="10">IPP:DMAPP isomerase</fullName>
    </alternativeName>
    <alternativeName>
        <fullName evidence="10">Isopentenyl pyrophosphate isomerase</fullName>
    </alternativeName>
</protein>
<keyword evidence="6 10" id="KW-0460">Magnesium</keyword>
<evidence type="ECO:0000313" key="14">
    <source>
        <dbReference type="Proteomes" id="UP000547528"/>
    </source>
</evidence>
<feature type="active site" evidence="10 11">
    <location>
        <position position="65"/>
    </location>
</feature>
<keyword evidence="5 10" id="KW-0479">Metal-binding</keyword>
<dbReference type="GO" id="GO:0050992">
    <property type="term" value="P:dimethylallyl diphosphate biosynthetic process"/>
    <property type="evidence" value="ECO:0007669"/>
    <property type="project" value="UniProtKB-UniRule"/>
</dbReference>
<evidence type="ECO:0000256" key="10">
    <source>
        <dbReference type="HAMAP-Rule" id="MF_00202"/>
    </source>
</evidence>
<feature type="binding site" evidence="10">
    <location>
        <position position="30"/>
    </location>
    <ligand>
        <name>Mn(2+)</name>
        <dbReference type="ChEBI" id="CHEBI:29035"/>
    </ligand>
</feature>
<keyword evidence="4 10" id="KW-0963">Cytoplasm</keyword>
<comment type="function">
    <text evidence="10">Catalyzes the 1,3-allylic rearrangement of the homoallylic substrate isopentenyl (IPP) to its highly electrophilic allylic isomer, dimethylallyl diphosphate (DMAPP).</text>
</comment>
<feature type="domain" description="Nudix hydrolase" evidence="12">
    <location>
        <begin position="28"/>
        <end position="162"/>
    </location>
</feature>
<dbReference type="NCBIfam" id="TIGR02150">
    <property type="entry name" value="IPP_isom_1"/>
    <property type="match status" value="1"/>
</dbReference>
<dbReference type="HAMAP" id="MF_00202">
    <property type="entry name" value="Idi"/>
    <property type="match status" value="1"/>
</dbReference>
<reference evidence="13 14" key="1">
    <citation type="submission" date="2020-08" db="EMBL/GenBank/DDBJ databases">
        <title>Sequencing the genomes of 1000 actinobacteria strains.</title>
        <authorList>
            <person name="Klenk H.-P."/>
        </authorList>
    </citation>
    <scope>NUCLEOTIDE SEQUENCE [LARGE SCALE GENOMIC DNA]</scope>
    <source>
        <strain evidence="13 14">DSM 28238</strain>
    </source>
</reference>
<evidence type="ECO:0000259" key="12">
    <source>
        <dbReference type="PROSITE" id="PS51462"/>
    </source>
</evidence>
<dbReference type="PROSITE" id="PS51462">
    <property type="entry name" value="NUDIX"/>
    <property type="match status" value="1"/>
</dbReference>
<comment type="caution">
    <text evidence="13">The sequence shown here is derived from an EMBL/GenBank/DDBJ whole genome shotgun (WGS) entry which is preliminary data.</text>
</comment>
<dbReference type="EC" id="5.3.3.2" evidence="3 10"/>
<keyword evidence="9 10" id="KW-0413">Isomerase</keyword>
<dbReference type="SUPFAM" id="SSF55811">
    <property type="entry name" value="Nudix"/>
    <property type="match status" value="1"/>
</dbReference>
<dbReference type="CDD" id="cd02885">
    <property type="entry name" value="NUDIX_IPP_Isomerase"/>
    <property type="match status" value="1"/>
</dbReference>
<dbReference type="Gene3D" id="3.90.79.10">
    <property type="entry name" value="Nucleoside Triphosphate Pyrophosphohydrolase"/>
    <property type="match status" value="1"/>
</dbReference>
<evidence type="ECO:0000256" key="11">
    <source>
        <dbReference type="PIRSR" id="PIRSR018427-1"/>
    </source>
</evidence>
<evidence type="ECO:0000256" key="6">
    <source>
        <dbReference type="ARBA" id="ARBA00022842"/>
    </source>
</evidence>
<dbReference type="GO" id="GO:0046872">
    <property type="term" value="F:metal ion binding"/>
    <property type="evidence" value="ECO:0007669"/>
    <property type="project" value="UniProtKB-KW"/>
</dbReference>
<dbReference type="PANTHER" id="PTHR10885">
    <property type="entry name" value="ISOPENTENYL-DIPHOSPHATE DELTA-ISOMERASE"/>
    <property type="match status" value="1"/>
</dbReference>
<organism evidence="13 14">
    <name type="scientific">Garicola koreensis</name>
    <dbReference type="NCBI Taxonomy" id="1262554"/>
    <lineage>
        <taxon>Bacteria</taxon>
        <taxon>Bacillati</taxon>
        <taxon>Actinomycetota</taxon>
        <taxon>Actinomycetes</taxon>
        <taxon>Micrococcales</taxon>
        <taxon>Micrococcaceae</taxon>
        <taxon>Garicola</taxon>
    </lineage>
</organism>
<comment type="cofactor">
    <cofactor evidence="10">
        <name>Mg(2+)</name>
        <dbReference type="ChEBI" id="CHEBI:18420"/>
    </cofactor>
    <text evidence="10">Binds 1 Mg(2+) ion per subunit. The magnesium ion binds only when substrate is bound.</text>
</comment>
<dbReference type="InterPro" id="IPR015797">
    <property type="entry name" value="NUDIX_hydrolase-like_dom_sf"/>
</dbReference>
<dbReference type="InterPro" id="IPR000086">
    <property type="entry name" value="NUDIX_hydrolase_dom"/>
</dbReference>
<evidence type="ECO:0000256" key="4">
    <source>
        <dbReference type="ARBA" id="ARBA00022490"/>
    </source>
</evidence>
<dbReference type="GO" id="GO:0008299">
    <property type="term" value="P:isoprenoid biosynthetic process"/>
    <property type="evidence" value="ECO:0007669"/>
    <property type="project" value="UniProtKB-UniRule"/>
</dbReference>
<dbReference type="EMBL" id="JACIBT010000001">
    <property type="protein sequence ID" value="MBB3666647.1"/>
    <property type="molecule type" value="Genomic_DNA"/>
</dbReference>
<evidence type="ECO:0000313" key="13">
    <source>
        <dbReference type="EMBL" id="MBB3666647.1"/>
    </source>
</evidence>
<accession>A0A7W5XJR2</accession>
<dbReference type="InterPro" id="IPR011876">
    <property type="entry name" value="IsopentenylPP_isomerase_typ1"/>
</dbReference>
<dbReference type="FunFam" id="3.90.79.10:FF:000009">
    <property type="entry name" value="Isopentenyl-diphosphate Delta-isomerase"/>
    <property type="match status" value="1"/>
</dbReference>
<evidence type="ECO:0000256" key="8">
    <source>
        <dbReference type="ARBA" id="ARBA00023229"/>
    </source>
</evidence>
<comment type="pathway">
    <text evidence="1 10">Isoprenoid biosynthesis; dimethylallyl diphosphate biosynthesis; dimethylallyl diphosphate from isopentenyl diphosphate: step 1/1.</text>
</comment>
<feature type="active site" evidence="10 11">
    <location>
        <position position="114"/>
    </location>
</feature>
<sequence>MEQVVLLDERGEPSGAMAKSQVHSESTPLHLAFSCYLYNDEGLLLVTRRALSKVAWPGAWTNSFCGHPQPGESVQDAVHRRAEQELGAAVGRVHLVAPDFRYRAVDPGGIVENEVCPVYTATLESALEPNPEELTQWQWVDPAQLRAAAAAAPFAFSPWMVEQLPLVPSASPHE</sequence>
<comment type="similarity">
    <text evidence="2 10">Belongs to the IPP isomerase type 1 family.</text>
</comment>
<comment type="subcellular location">
    <subcellularLocation>
        <location evidence="10">Cytoplasm</location>
    </subcellularLocation>
</comment>
<proteinExistence type="inferred from homology"/>
<comment type="cofactor">
    <cofactor evidence="10">
        <name>Mn(2+)</name>
        <dbReference type="ChEBI" id="CHEBI:29035"/>
    </cofactor>
    <text evidence="10">Binds 1 Mn(2+) ion per subunit.</text>
</comment>
<feature type="binding site" evidence="10">
    <location>
        <position position="112"/>
    </location>
    <ligand>
        <name>Mn(2+)</name>
        <dbReference type="ChEBI" id="CHEBI:29035"/>
    </ligand>
</feature>
<evidence type="ECO:0000256" key="5">
    <source>
        <dbReference type="ARBA" id="ARBA00022723"/>
    </source>
</evidence>
<feature type="binding site" evidence="10">
    <location>
        <position position="114"/>
    </location>
    <ligand>
        <name>Mn(2+)</name>
        <dbReference type="ChEBI" id="CHEBI:29035"/>
    </ligand>
</feature>
<comment type="catalytic activity">
    <reaction evidence="10">
        <text>isopentenyl diphosphate = dimethylallyl diphosphate</text>
        <dbReference type="Rhea" id="RHEA:23284"/>
        <dbReference type="ChEBI" id="CHEBI:57623"/>
        <dbReference type="ChEBI" id="CHEBI:128769"/>
        <dbReference type="EC" id="5.3.3.2"/>
    </reaction>
</comment>
<dbReference type="NCBIfam" id="NF002995">
    <property type="entry name" value="PRK03759.1"/>
    <property type="match status" value="1"/>
</dbReference>
<keyword evidence="7 10" id="KW-0464">Manganese</keyword>
<dbReference type="GO" id="GO:0004452">
    <property type="term" value="F:isopentenyl-diphosphate delta-isomerase activity"/>
    <property type="evidence" value="ECO:0007669"/>
    <property type="project" value="UniProtKB-UniRule"/>
</dbReference>
<evidence type="ECO:0000256" key="2">
    <source>
        <dbReference type="ARBA" id="ARBA00007579"/>
    </source>
</evidence>
<feature type="binding site" evidence="10">
    <location>
        <position position="23"/>
    </location>
    <ligand>
        <name>Mn(2+)</name>
        <dbReference type="ChEBI" id="CHEBI:29035"/>
    </ligand>
</feature>
<dbReference type="AlphaFoldDB" id="A0A7W5XJR2"/>
<dbReference type="PANTHER" id="PTHR10885:SF0">
    <property type="entry name" value="ISOPENTENYL-DIPHOSPHATE DELTA-ISOMERASE"/>
    <property type="match status" value="1"/>
</dbReference>
<feature type="binding site" evidence="10">
    <location>
        <position position="67"/>
    </location>
    <ligand>
        <name>Mn(2+)</name>
        <dbReference type="ChEBI" id="CHEBI:29035"/>
    </ligand>
</feature>
<dbReference type="RefSeq" id="WP_183357072.1">
    <property type="nucleotide sequence ID" value="NZ_BAABKR010000005.1"/>
</dbReference>
<feature type="binding site" evidence="10">
    <location>
        <position position="85"/>
    </location>
    <ligand>
        <name>Mg(2+)</name>
        <dbReference type="ChEBI" id="CHEBI:18420"/>
    </ligand>
</feature>
<dbReference type="Proteomes" id="UP000547528">
    <property type="component" value="Unassembled WGS sequence"/>
</dbReference>
<dbReference type="Pfam" id="PF00293">
    <property type="entry name" value="NUDIX"/>
    <property type="match status" value="1"/>
</dbReference>
<keyword evidence="8 10" id="KW-0414">Isoprene biosynthesis</keyword>
<keyword evidence="14" id="KW-1185">Reference proteome</keyword>
<evidence type="ECO:0000256" key="9">
    <source>
        <dbReference type="ARBA" id="ARBA00023235"/>
    </source>
</evidence>
<evidence type="ECO:0000256" key="1">
    <source>
        <dbReference type="ARBA" id="ARBA00004826"/>
    </source>
</evidence>
<evidence type="ECO:0000256" key="7">
    <source>
        <dbReference type="ARBA" id="ARBA00023211"/>
    </source>
</evidence>
<name>A0A7W5XJR2_9MICC</name>
<dbReference type="InterPro" id="IPR056375">
    <property type="entry name" value="Idi_bact"/>
</dbReference>
<gene>
    <name evidence="10" type="primary">idi</name>
    <name evidence="13" type="ORF">FHX47_000240</name>
</gene>
<dbReference type="GO" id="GO:0005737">
    <property type="term" value="C:cytoplasm"/>
    <property type="evidence" value="ECO:0007669"/>
    <property type="project" value="UniProtKB-SubCell"/>
</dbReference>
<dbReference type="UniPathway" id="UPA00059">
    <property type="reaction ID" value="UER00104"/>
</dbReference>
<dbReference type="PIRSF" id="PIRSF018427">
    <property type="entry name" value="Isopntndiph_ism"/>
    <property type="match status" value="1"/>
</dbReference>
<evidence type="ECO:0000256" key="3">
    <source>
        <dbReference type="ARBA" id="ARBA00012057"/>
    </source>
</evidence>